<dbReference type="Proteomes" id="UP001595957">
    <property type="component" value="Unassembled WGS sequence"/>
</dbReference>
<feature type="domain" description="Methylmalonyl-CoA mutase alpha/beta chain catalytic" evidence="2">
    <location>
        <begin position="27"/>
        <end position="534"/>
    </location>
</feature>
<reference evidence="4" key="1">
    <citation type="journal article" date="2019" name="Int. J. Syst. Evol. Microbiol.">
        <title>The Global Catalogue of Microorganisms (GCM) 10K type strain sequencing project: providing services to taxonomists for standard genome sequencing and annotation.</title>
        <authorList>
            <consortium name="The Broad Institute Genomics Platform"/>
            <consortium name="The Broad Institute Genome Sequencing Center for Infectious Disease"/>
            <person name="Wu L."/>
            <person name="Ma J."/>
        </authorList>
    </citation>
    <scope>NUCLEOTIDE SEQUENCE [LARGE SCALE GENOMIC DNA]</scope>
    <source>
        <strain evidence="4">NBRC 103632</strain>
    </source>
</reference>
<evidence type="ECO:0000256" key="1">
    <source>
        <dbReference type="ARBA" id="ARBA00023235"/>
    </source>
</evidence>
<comment type="caution">
    <text evidence="3">The sequence shown here is derived from an EMBL/GenBank/DDBJ whole genome shotgun (WGS) entry which is preliminary data.</text>
</comment>
<name>A0ABV9F0G3_9SPHN</name>
<sequence length="552" mass="61162">MDMPSNPSTNLFESVENLEIKLSRTKTWSGLETDAAYFPPERDAAYAEKLGDPGSYPFTRGAYPQMYRSRMWTLRNIVGYGSPEDTRQGLEMVLQAGGTGVSIVPDPLTTQSIDPDHPAFGPEVGLEGCSLPTTRDMERLLDGVDLAKVDTAWHWAAMAYPLVASLHVKRGQPLATLQGSNMPDMLQETLCGWGKRIAPTELAHRTTVDEVEFSVRNSPRWALGMPQAYDLRERGLSPAGEIALGMAIINKTMEDLIARGLTVDEVAPSLAWVSTSDIDFFEEVAKFRALRRTWARTMKERFGSQDVRSQRLRIACHTSGKSLVYKQPLNNLTRTAIQSLAALCGGVQSLEACTFDEPVCVPTHEARELATRQQQILANEVGAARVADPFGGSYYIEALTDQVEAQAMAMLAQLEEKGLLEAIASGDVERTMDDFNFDLQREMDSGDRIMVGVNRFVPEDEPAPTRFKFDRTNTYAHIRRFSELKQQRDQAGWAASLQTVYNAARAGNNPMQAMIDAFVADASIGEIWGTVRVAHGYDYDPYGHILAPLSYT</sequence>
<dbReference type="NCBIfam" id="TIGR00641">
    <property type="entry name" value="acid_CoA_mut_N"/>
    <property type="match status" value="1"/>
</dbReference>
<protein>
    <submittedName>
        <fullName evidence="3">Methylmalonyl-CoA mutase family protein</fullName>
    </submittedName>
</protein>
<dbReference type="PANTHER" id="PTHR48101:SF1">
    <property type="entry name" value="METHYLMALONYL-COA MUTASE, LARGE SUBUNIT"/>
    <property type="match status" value="1"/>
</dbReference>
<dbReference type="EMBL" id="JBHSFZ010000023">
    <property type="protein sequence ID" value="MFC4594703.1"/>
    <property type="molecule type" value="Genomic_DNA"/>
</dbReference>
<organism evidence="3 4">
    <name type="scientific">Sphingobium tyrosinilyticum</name>
    <dbReference type="NCBI Taxonomy" id="2715436"/>
    <lineage>
        <taxon>Bacteria</taxon>
        <taxon>Pseudomonadati</taxon>
        <taxon>Pseudomonadota</taxon>
        <taxon>Alphaproteobacteria</taxon>
        <taxon>Sphingomonadales</taxon>
        <taxon>Sphingomonadaceae</taxon>
        <taxon>Sphingobium</taxon>
    </lineage>
</organism>
<dbReference type="InterPro" id="IPR016176">
    <property type="entry name" value="Cbl-dep_enz_cat"/>
</dbReference>
<dbReference type="InterPro" id="IPR006098">
    <property type="entry name" value="MMCoA_mutase_a_cat"/>
</dbReference>
<evidence type="ECO:0000259" key="2">
    <source>
        <dbReference type="Pfam" id="PF01642"/>
    </source>
</evidence>
<dbReference type="Pfam" id="PF01642">
    <property type="entry name" value="MM_CoA_mutase"/>
    <property type="match status" value="1"/>
</dbReference>
<keyword evidence="1" id="KW-0413">Isomerase</keyword>
<evidence type="ECO:0000313" key="4">
    <source>
        <dbReference type="Proteomes" id="UP001595957"/>
    </source>
</evidence>
<dbReference type="Gene3D" id="3.20.20.240">
    <property type="entry name" value="Methylmalonyl-CoA mutase"/>
    <property type="match status" value="1"/>
</dbReference>
<dbReference type="RefSeq" id="WP_380804688.1">
    <property type="nucleotide sequence ID" value="NZ_JBHSFZ010000023.1"/>
</dbReference>
<dbReference type="InterPro" id="IPR006099">
    <property type="entry name" value="MeMalonylCoA_mutase_a/b_cat"/>
</dbReference>
<keyword evidence="4" id="KW-1185">Reference proteome</keyword>
<evidence type="ECO:0000313" key="3">
    <source>
        <dbReference type="EMBL" id="MFC4594703.1"/>
    </source>
</evidence>
<dbReference type="SUPFAM" id="SSF51703">
    <property type="entry name" value="Cobalamin (vitamin B12)-dependent enzymes"/>
    <property type="match status" value="1"/>
</dbReference>
<accession>A0ABV9F0G3</accession>
<gene>
    <name evidence="3" type="ORF">ACFO3E_10965</name>
</gene>
<proteinExistence type="predicted"/>
<dbReference type="PANTHER" id="PTHR48101">
    <property type="entry name" value="METHYLMALONYL-COA MUTASE, MITOCHONDRIAL-RELATED"/>
    <property type="match status" value="1"/>
</dbReference>